<dbReference type="InterPro" id="IPR025852">
    <property type="entry name" value="SM_dom_ATX"/>
</dbReference>
<feature type="domain" description="Ataxin 2 SM" evidence="2">
    <location>
        <begin position="17"/>
        <end position="57"/>
    </location>
</feature>
<dbReference type="EMBL" id="LXQA010049906">
    <property type="protein sequence ID" value="MCI02696.1"/>
    <property type="molecule type" value="Genomic_DNA"/>
</dbReference>
<dbReference type="GO" id="GO:0003729">
    <property type="term" value="F:mRNA binding"/>
    <property type="evidence" value="ECO:0007669"/>
    <property type="project" value="TreeGrafter"/>
</dbReference>
<dbReference type="GO" id="GO:0010494">
    <property type="term" value="C:cytoplasmic stress granule"/>
    <property type="evidence" value="ECO:0007669"/>
    <property type="project" value="TreeGrafter"/>
</dbReference>
<dbReference type="Pfam" id="PF14438">
    <property type="entry name" value="SM-ATX"/>
    <property type="match status" value="1"/>
</dbReference>
<comment type="caution">
    <text evidence="3">The sequence shown here is derived from an EMBL/GenBank/DDBJ whole genome shotgun (WGS) entry which is preliminary data.</text>
</comment>
<evidence type="ECO:0000313" key="3">
    <source>
        <dbReference type="EMBL" id="MCI02696.1"/>
    </source>
</evidence>
<sequence>MGRSNKNLVTEDHTISSMLFITMSIIGLPVDVHVKDGSVYSGIFHTASFDAGFGTLLFSNSVYLSK</sequence>
<protein>
    <recommendedName>
        <fullName evidence="2">Ataxin 2 SM domain-containing protein</fullName>
    </recommendedName>
</protein>
<gene>
    <name evidence="3" type="ORF">A2U01_0023730</name>
</gene>
<keyword evidence="4" id="KW-1185">Reference proteome</keyword>
<dbReference type="PANTHER" id="PTHR12854">
    <property type="entry name" value="ATAXIN 2-RELATED"/>
    <property type="match status" value="1"/>
</dbReference>
<feature type="transmembrane region" description="Helical" evidence="1">
    <location>
        <begin position="42"/>
        <end position="64"/>
    </location>
</feature>
<accession>A0A392NUC0</accession>
<evidence type="ECO:0000313" key="4">
    <source>
        <dbReference type="Proteomes" id="UP000265520"/>
    </source>
</evidence>
<dbReference type="PANTHER" id="PTHR12854:SF12">
    <property type="entry name" value="POLYADENYLATE-BINDING PROTEIN INTERACTING PROTEIN"/>
    <property type="match status" value="1"/>
</dbReference>
<organism evidence="3 4">
    <name type="scientific">Trifolium medium</name>
    <dbReference type="NCBI Taxonomy" id="97028"/>
    <lineage>
        <taxon>Eukaryota</taxon>
        <taxon>Viridiplantae</taxon>
        <taxon>Streptophyta</taxon>
        <taxon>Embryophyta</taxon>
        <taxon>Tracheophyta</taxon>
        <taxon>Spermatophyta</taxon>
        <taxon>Magnoliopsida</taxon>
        <taxon>eudicotyledons</taxon>
        <taxon>Gunneridae</taxon>
        <taxon>Pentapetalae</taxon>
        <taxon>rosids</taxon>
        <taxon>fabids</taxon>
        <taxon>Fabales</taxon>
        <taxon>Fabaceae</taxon>
        <taxon>Papilionoideae</taxon>
        <taxon>50 kb inversion clade</taxon>
        <taxon>NPAAA clade</taxon>
        <taxon>Hologalegina</taxon>
        <taxon>IRL clade</taxon>
        <taxon>Trifolieae</taxon>
        <taxon>Trifolium</taxon>
    </lineage>
</organism>
<evidence type="ECO:0000259" key="2">
    <source>
        <dbReference type="Pfam" id="PF14438"/>
    </source>
</evidence>
<dbReference type="GO" id="GO:0034063">
    <property type="term" value="P:stress granule assembly"/>
    <property type="evidence" value="ECO:0007669"/>
    <property type="project" value="TreeGrafter"/>
</dbReference>
<dbReference type="InterPro" id="IPR045117">
    <property type="entry name" value="ATXN2-like"/>
</dbReference>
<evidence type="ECO:0000256" key="1">
    <source>
        <dbReference type="SAM" id="Phobius"/>
    </source>
</evidence>
<feature type="transmembrane region" description="Helical" evidence="1">
    <location>
        <begin position="12"/>
        <end position="30"/>
    </location>
</feature>
<dbReference type="Proteomes" id="UP000265520">
    <property type="component" value="Unassembled WGS sequence"/>
</dbReference>
<keyword evidence="1" id="KW-0812">Transmembrane</keyword>
<proteinExistence type="predicted"/>
<dbReference type="AlphaFoldDB" id="A0A392NUC0"/>
<keyword evidence="1" id="KW-1133">Transmembrane helix</keyword>
<name>A0A392NUC0_9FABA</name>
<reference evidence="3 4" key="1">
    <citation type="journal article" date="2018" name="Front. Plant Sci.">
        <title>Red Clover (Trifolium pratense) and Zigzag Clover (T. medium) - A Picture of Genomic Similarities and Differences.</title>
        <authorList>
            <person name="Dluhosova J."/>
            <person name="Istvanek J."/>
            <person name="Nedelnik J."/>
            <person name="Repkova J."/>
        </authorList>
    </citation>
    <scope>NUCLEOTIDE SEQUENCE [LARGE SCALE GENOMIC DNA]</scope>
    <source>
        <strain evidence="4">cv. 10/8</strain>
        <tissue evidence="3">Leaf</tissue>
    </source>
</reference>
<keyword evidence="1" id="KW-0472">Membrane</keyword>